<dbReference type="EMBL" id="JABFCY010000015">
    <property type="protein sequence ID" value="NNU62710.1"/>
    <property type="molecule type" value="Genomic_DNA"/>
</dbReference>
<gene>
    <name evidence="1" type="ORF">HKX02_20960</name>
</gene>
<keyword evidence="2" id="KW-1185">Reference proteome</keyword>
<name>A0A849KS77_9HYPH</name>
<protein>
    <submittedName>
        <fullName evidence="1">Uncharacterized protein</fullName>
    </submittedName>
</protein>
<organism evidence="1 2">
    <name type="scientific">Ochrobactrum soli</name>
    <dbReference type="NCBI Taxonomy" id="2448455"/>
    <lineage>
        <taxon>Bacteria</taxon>
        <taxon>Pseudomonadati</taxon>
        <taxon>Pseudomonadota</taxon>
        <taxon>Alphaproteobacteria</taxon>
        <taxon>Hyphomicrobiales</taxon>
        <taxon>Brucellaceae</taxon>
        <taxon>Brucella/Ochrobactrum group</taxon>
        <taxon>Ochrobactrum</taxon>
    </lineage>
</organism>
<evidence type="ECO:0000313" key="2">
    <source>
        <dbReference type="Proteomes" id="UP000574931"/>
    </source>
</evidence>
<proteinExistence type="predicted"/>
<accession>A0A849KS77</accession>
<comment type="caution">
    <text evidence="1">The sequence shown here is derived from an EMBL/GenBank/DDBJ whole genome shotgun (WGS) entry which is preliminary data.</text>
</comment>
<reference evidence="1 2" key="1">
    <citation type="submission" date="2020-05" db="EMBL/GenBank/DDBJ databases">
        <title>Draft Genome Sequence of Ochrobactrum soli Isolated from Stable Fly Gut.</title>
        <authorList>
            <person name="Pileggi M.T."/>
            <person name="Vazhakkala L.J."/>
            <person name="Wong C.N."/>
        </authorList>
    </citation>
    <scope>NUCLEOTIDE SEQUENCE [LARGE SCALE GENOMIC DNA]</scope>
    <source>
        <strain evidence="1 2">MTP-C0764</strain>
    </source>
</reference>
<sequence length="70" mass="8039">MEAPMIENGFDVRREHDGTWSVFDKFSGEVVSIEGHVQARLTETEARDALDLLIRKYMVRHHEDGSGRLP</sequence>
<dbReference type="Proteomes" id="UP000574931">
    <property type="component" value="Unassembled WGS sequence"/>
</dbReference>
<evidence type="ECO:0000313" key="1">
    <source>
        <dbReference type="EMBL" id="NNU62710.1"/>
    </source>
</evidence>
<dbReference type="AlphaFoldDB" id="A0A849KS77"/>